<protein>
    <submittedName>
        <fullName evidence="2">Uncharacterized protein</fullName>
    </submittedName>
</protein>
<feature type="signal peptide" evidence="1">
    <location>
        <begin position="1"/>
        <end position="19"/>
    </location>
</feature>
<keyword evidence="1" id="KW-0732">Signal</keyword>
<reference evidence="2 3" key="1">
    <citation type="submission" date="2020-06" db="EMBL/GenBank/DDBJ databases">
        <title>Transcriptomic and genomic resources for Thalictrum thalictroides and T. hernandezii: Facilitating candidate gene discovery in an emerging model plant lineage.</title>
        <authorList>
            <person name="Arias T."/>
            <person name="Riano-Pachon D.M."/>
            <person name="Di Stilio V.S."/>
        </authorList>
    </citation>
    <scope>NUCLEOTIDE SEQUENCE [LARGE SCALE GENOMIC DNA]</scope>
    <source>
        <strain evidence="3">cv. WT478/WT964</strain>
        <tissue evidence="2">Leaves</tissue>
    </source>
</reference>
<comment type="caution">
    <text evidence="2">The sequence shown here is derived from an EMBL/GenBank/DDBJ whole genome shotgun (WGS) entry which is preliminary data.</text>
</comment>
<dbReference type="AlphaFoldDB" id="A0A7J6XB85"/>
<gene>
    <name evidence="2" type="ORF">FRX31_004713</name>
</gene>
<dbReference type="OrthoDB" id="1930404at2759"/>
<proteinExistence type="predicted"/>
<evidence type="ECO:0000256" key="1">
    <source>
        <dbReference type="SAM" id="SignalP"/>
    </source>
</evidence>
<accession>A0A7J6XB85</accession>
<name>A0A7J6XB85_THATH</name>
<dbReference type="EMBL" id="JABWDY010003742">
    <property type="protein sequence ID" value="KAF5205700.1"/>
    <property type="molecule type" value="Genomic_DNA"/>
</dbReference>
<feature type="chain" id="PRO_5029515028" evidence="1">
    <location>
        <begin position="20"/>
        <end position="87"/>
    </location>
</feature>
<dbReference type="PANTHER" id="PTHR34564:SF3">
    <property type="entry name" value="PEPTIDYL-PROLYL CIS-TRANS ISOMERASE G"/>
    <property type="match status" value="1"/>
</dbReference>
<sequence length="87" mass="10058">MSRSMVLVFLLLILIITSQFDWKQQIVSEIEATPSISNKNQHYLNREESIKEKRGIFRDLMSLSVVFRNSCNNVEAVTAQEMSSYIS</sequence>
<organism evidence="2 3">
    <name type="scientific">Thalictrum thalictroides</name>
    <name type="common">Rue-anemone</name>
    <name type="synonym">Anemone thalictroides</name>
    <dbReference type="NCBI Taxonomy" id="46969"/>
    <lineage>
        <taxon>Eukaryota</taxon>
        <taxon>Viridiplantae</taxon>
        <taxon>Streptophyta</taxon>
        <taxon>Embryophyta</taxon>
        <taxon>Tracheophyta</taxon>
        <taxon>Spermatophyta</taxon>
        <taxon>Magnoliopsida</taxon>
        <taxon>Ranunculales</taxon>
        <taxon>Ranunculaceae</taxon>
        <taxon>Thalictroideae</taxon>
        <taxon>Thalictrum</taxon>
    </lineage>
</organism>
<dbReference type="Proteomes" id="UP000554482">
    <property type="component" value="Unassembled WGS sequence"/>
</dbReference>
<dbReference type="PANTHER" id="PTHR34564">
    <property type="entry name" value="PEPTIDYL-PROLYL CIS-TRANS ISOMERASE G"/>
    <property type="match status" value="1"/>
</dbReference>
<keyword evidence="3" id="KW-1185">Reference proteome</keyword>
<evidence type="ECO:0000313" key="2">
    <source>
        <dbReference type="EMBL" id="KAF5205700.1"/>
    </source>
</evidence>
<evidence type="ECO:0000313" key="3">
    <source>
        <dbReference type="Proteomes" id="UP000554482"/>
    </source>
</evidence>